<feature type="region of interest" description="Disordered" evidence="4">
    <location>
        <begin position="173"/>
        <end position="204"/>
    </location>
</feature>
<feature type="region of interest" description="Disordered" evidence="4">
    <location>
        <begin position="399"/>
        <end position="425"/>
    </location>
</feature>
<name>A0AAN9EAX4_CROPI</name>
<gene>
    <name evidence="5" type="ORF">RIF29_41265</name>
</gene>
<proteinExistence type="predicted"/>
<evidence type="ECO:0000256" key="1">
    <source>
        <dbReference type="ARBA" id="ARBA00022491"/>
    </source>
</evidence>
<feature type="compositionally biased region" description="Low complexity" evidence="4">
    <location>
        <begin position="190"/>
        <end position="204"/>
    </location>
</feature>
<dbReference type="AlphaFoldDB" id="A0AAN9EAX4"/>
<evidence type="ECO:0000256" key="2">
    <source>
        <dbReference type="ARBA" id="ARBA00023015"/>
    </source>
</evidence>
<feature type="compositionally biased region" description="Low complexity" evidence="4">
    <location>
        <begin position="88"/>
        <end position="116"/>
    </location>
</feature>
<protein>
    <submittedName>
        <fullName evidence="5">Uncharacterized protein</fullName>
    </submittedName>
</protein>
<dbReference type="PANTHER" id="PTHR33388">
    <property type="entry name" value="OS01G0212500 PROTEIN"/>
    <property type="match status" value="1"/>
</dbReference>
<keyword evidence="6" id="KW-1185">Reference proteome</keyword>
<dbReference type="PANTHER" id="PTHR33388:SF19">
    <property type="entry name" value="SPOROCYTELESS-LIKE EAR-CONTAINING PROTEIN"/>
    <property type="match status" value="1"/>
</dbReference>
<evidence type="ECO:0000313" key="6">
    <source>
        <dbReference type="Proteomes" id="UP001372338"/>
    </source>
</evidence>
<feature type="compositionally biased region" description="Basic residues" evidence="4">
    <location>
        <begin position="71"/>
        <end position="87"/>
    </location>
</feature>
<feature type="region of interest" description="Disordered" evidence="4">
    <location>
        <begin position="222"/>
        <end position="279"/>
    </location>
</feature>
<dbReference type="GO" id="GO:0003700">
    <property type="term" value="F:DNA-binding transcription factor activity"/>
    <property type="evidence" value="ECO:0007669"/>
    <property type="project" value="InterPro"/>
</dbReference>
<evidence type="ECO:0000313" key="5">
    <source>
        <dbReference type="EMBL" id="KAK7246397.1"/>
    </source>
</evidence>
<accession>A0AAN9EAX4</accession>
<feature type="compositionally biased region" description="Polar residues" evidence="4">
    <location>
        <begin position="173"/>
        <end position="182"/>
    </location>
</feature>
<keyword evidence="3" id="KW-0804">Transcription</keyword>
<dbReference type="EMBL" id="JAYWIO010000008">
    <property type="protein sequence ID" value="KAK7246397.1"/>
    <property type="molecule type" value="Genomic_DNA"/>
</dbReference>
<evidence type="ECO:0000256" key="4">
    <source>
        <dbReference type="SAM" id="MobiDB-lite"/>
    </source>
</evidence>
<keyword evidence="2" id="KW-0805">Transcription regulation</keyword>
<dbReference type="InterPro" id="IPR040356">
    <property type="entry name" value="SPEAR"/>
</dbReference>
<comment type="caution">
    <text evidence="5">The sequence shown here is derived from an EMBL/GenBank/DDBJ whole genome shotgun (WGS) entry which is preliminary data.</text>
</comment>
<feature type="region of interest" description="Disordered" evidence="4">
    <location>
        <begin position="68"/>
        <end position="137"/>
    </location>
</feature>
<keyword evidence="1" id="KW-0678">Repressor</keyword>
<feature type="compositionally biased region" description="Polar residues" evidence="4">
    <location>
        <begin position="224"/>
        <end position="236"/>
    </location>
</feature>
<feature type="region of interest" description="Disordered" evidence="4">
    <location>
        <begin position="298"/>
        <end position="318"/>
    </location>
</feature>
<sequence>MCSNTGHSACGCDTGANGGASIWSSGLKKQLSKKPRVPKRGPGVAELEKILREQETIDISSDRRNVEGFIPHHHHSNNPYHHHHHSSSLKSHPQQQLSTSPPSHRMSMPSSSGPPSCNNNIPMPSHVPLAPKFDHLGPTTTPSMTSIYGHNTLLPRNSGSGLVLPEKDLFPMNNTSSKSMPNLNERFDVNQSDSGNSSSSRNLSYPAMIQKKTNQYPPPMMNQFLGSGNPTSSSGSLPIGLRNHTEHPSNQSTQYNSTSRNPEQHKMVSMKPSHPPSLENSLISPSNFQASPIFSQFNRPHQSSTNEGQAASGFTSANESYRDANRKFISDIGVPDHANLSPFATPEVPPPPMHLFQSEHSKGNAVPYQVTEDRMDRSYQHSESRSDNRPFFNFLDVNDESVKGTRGPNHGGHEANGGVDLSLKL</sequence>
<evidence type="ECO:0000256" key="3">
    <source>
        <dbReference type="ARBA" id="ARBA00023163"/>
    </source>
</evidence>
<organism evidence="5 6">
    <name type="scientific">Crotalaria pallida</name>
    <name type="common">Smooth rattlebox</name>
    <name type="synonym">Crotalaria striata</name>
    <dbReference type="NCBI Taxonomy" id="3830"/>
    <lineage>
        <taxon>Eukaryota</taxon>
        <taxon>Viridiplantae</taxon>
        <taxon>Streptophyta</taxon>
        <taxon>Embryophyta</taxon>
        <taxon>Tracheophyta</taxon>
        <taxon>Spermatophyta</taxon>
        <taxon>Magnoliopsida</taxon>
        <taxon>eudicotyledons</taxon>
        <taxon>Gunneridae</taxon>
        <taxon>Pentapetalae</taxon>
        <taxon>rosids</taxon>
        <taxon>fabids</taxon>
        <taxon>Fabales</taxon>
        <taxon>Fabaceae</taxon>
        <taxon>Papilionoideae</taxon>
        <taxon>50 kb inversion clade</taxon>
        <taxon>genistoids sensu lato</taxon>
        <taxon>core genistoids</taxon>
        <taxon>Crotalarieae</taxon>
        <taxon>Crotalaria</taxon>
    </lineage>
</organism>
<dbReference type="Proteomes" id="UP001372338">
    <property type="component" value="Unassembled WGS sequence"/>
</dbReference>
<reference evidence="5 6" key="1">
    <citation type="submission" date="2024-01" db="EMBL/GenBank/DDBJ databases">
        <title>The genomes of 5 underutilized Papilionoideae crops provide insights into root nodulation and disease resistanc.</title>
        <authorList>
            <person name="Yuan L."/>
        </authorList>
    </citation>
    <scope>NUCLEOTIDE SEQUENCE [LARGE SCALE GENOMIC DNA]</scope>
    <source>
        <strain evidence="5">ZHUSHIDOU_FW_LH</strain>
        <tissue evidence="5">Leaf</tissue>
    </source>
</reference>
<feature type="compositionally biased region" description="Polar residues" evidence="4">
    <location>
        <begin position="248"/>
        <end position="261"/>
    </location>
</feature>